<gene>
    <name evidence="5" type="ORF">BL253_04675</name>
</gene>
<accession>A0A1V2II47</accession>
<proteinExistence type="predicted"/>
<protein>
    <submittedName>
        <fullName evidence="5">ABC transporter ATP-binding protein</fullName>
    </submittedName>
</protein>
<evidence type="ECO:0000256" key="2">
    <source>
        <dbReference type="ARBA" id="ARBA00022741"/>
    </source>
</evidence>
<dbReference type="InterPro" id="IPR050166">
    <property type="entry name" value="ABC_transporter_ATP-bind"/>
</dbReference>
<dbReference type="InterPro" id="IPR017871">
    <property type="entry name" value="ABC_transporter-like_CS"/>
</dbReference>
<dbReference type="PANTHER" id="PTHR42788:SF20">
    <property type="entry name" value="ABC TRANSPORTER ATP-BINDING PROTEIN"/>
    <property type="match status" value="1"/>
</dbReference>
<feature type="domain" description="ABC transporter" evidence="4">
    <location>
        <begin position="11"/>
        <end position="242"/>
    </location>
</feature>
<evidence type="ECO:0000256" key="3">
    <source>
        <dbReference type="ARBA" id="ARBA00022840"/>
    </source>
</evidence>
<dbReference type="InterPro" id="IPR027417">
    <property type="entry name" value="P-loop_NTPase"/>
</dbReference>
<dbReference type="STRING" id="1834516.BL253_04675"/>
<keyword evidence="6" id="KW-1185">Reference proteome</keyword>
<dbReference type="PANTHER" id="PTHR42788">
    <property type="entry name" value="TAURINE IMPORT ATP-BINDING PROTEIN-RELATED"/>
    <property type="match status" value="1"/>
</dbReference>
<dbReference type="SUPFAM" id="SSF52540">
    <property type="entry name" value="P-loop containing nucleoside triphosphate hydrolases"/>
    <property type="match status" value="1"/>
</dbReference>
<sequence length="259" mass="28038">MPADGAGPPVLRVDGVSFGYPGRRDAVTAVDDVSFTVPVGGIGVLVGPSGCGKSTLLRLVAGLLEPTAGTIDVAGVPPARLRRDRRAGFAFQDPGLLSWRSVRRNIELPFDLARLPKDRAWVDHLLEITGLADWAGRRPRELSGGMRQRVALARALATRPDVLLLDEPFGALDEITRADLNFELLRILSDTGTTCLLVTHSVDEAVLLADTVVVLGPRPCSVHAVHDVPVPRRDRREQRDSVEFAARCRAIRAELEAAR</sequence>
<keyword evidence="1" id="KW-0813">Transport</keyword>
<dbReference type="Pfam" id="PF00005">
    <property type="entry name" value="ABC_tran"/>
    <property type="match status" value="1"/>
</dbReference>
<dbReference type="CDD" id="cd03293">
    <property type="entry name" value="ABC_NrtD_SsuB_transporters"/>
    <property type="match status" value="1"/>
</dbReference>
<evidence type="ECO:0000259" key="4">
    <source>
        <dbReference type="PROSITE" id="PS50893"/>
    </source>
</evidence>
<dbReference type="SMART" id="SM00382">
    <property type="entry name" value="AAA"/>
    <property type="match status" value="1"/>
</dbReference>
<dbReference type="InterPro" id="IPR003439">
    <property type="entry name" value="ABC_transporter-like_ATP-bd"/>
</dbReference>
<evidence type="ECO:0000256" key="1">
    <source>
        <dbReference type="ARBA" id="ARBA00022448"/>
    </source>
</evidence>
<name>A0A1V2II47_9ACTN</name>
<dbReference type="EMBL" id="MOMC01000009">
    <property type="protein sequence ID" value="ONH32609.1"/>
    <property type="molecule type" value="Genomic_DNA"/>
</dbReference>
<dbReference type="GO" id="GO:0005524">
    <property type="term" value="F:ATP binding"/>
    <property type="evidence" value="ECO:0007669"/>
    <property type="project" value="UniProtKB-KW"/>
</dbReference>
<organism evidence="5 6">
    <name type="scientific">Pseudofrankia asymbiotica</name>
    <dbReference type="NCBI Taxonomy" id="1834516"/>
    <lineage>
        <taxon>Bacteria</taxon>
        <taxon>Bacillati</taxon>
        <taxon>Actinomycetota</taxon>
        <taxon>Actinomycetes</taxon>
        <taxon>Frankiales</taxon>
        <taxon>Frankiaceae</taxon>
        <taxon>Pseudofrankia</taxon>
    </lineage>
</organism>
<evidence type="ECO:0000313" key="5">
    <source>
        <dbReference type="EMBL" id="ONH32609.1"/>
    </source>
</evidence>
<dbReference type="InterPro" id="IPR003593">
    <property type="entry name" value="AAA+_ATPase"/>
</dbReference>
<dbReference type="AlphaFoldDB" id="A0A1V2II47"/>
<dbReference type="Proteomes" id="UP000188929">
    <property type="component" value="Unassembled WGS sequence"/>
</dbReference>
<dbReference type="GO" id="GO:0016887">
    <property type="term" value="F:ATP hydrolysis activity"/>
    <property type="evidence" value="ECO:0007669"/>
    <property type="project" value="InterPro"/>
</dbReference>
<comment type="caution">
    <text evidence="5">The sequence shown here is derived from an EMBL/GenBank/DDBJ whole genome shotgun (WGS) entry which is preliminary data.</text>
</comment>
<keyword evidence="3 5" id="KW-0067">ATP-binding</keyword>
<dbReference type="PROSITE" id="PS00211">
    <property type="entry name" value="ABC_TRANSPORTER_1"/>
    <property type="match status" value="1"/>
</dbReference>
<keyword evidence="2" id="KW-0547">Nucleotide-binding</keyword>
<dbReference type="PROSITE" id="PS50893">
    <property type="entry name" value="ABC_TRANSPORTER_2"/>
    <property type="match status" value="1"/>
</dbReference>
<reference evidence="6" key="1">
    <citation type="submission" date="2016-10" db="EMBL/GenBank/DDBJ databases">
        <title>Frankia sp. NRRL B-16386 Genome sequencing.</title>
        <authorList>
            <person name="Ghodhbane-Gtari F."/>
            <person name="Swanson E."/>
            <person name="Gueddou A."/>
            <person name="Hezbri K."/>
            <person name="Ktari K."/>
            <person name="Nouioui I."/>
            <person name="Morris K."/>
            <person name="Simpson S."/>
            <person name="Abebe-Akele F."/>
            <person name="Thomas K."/>
            <person name="Gtari M."/>
            <person name="Tisa L.S."/>
        </authorList>
    </citation>
    <scope>NUCLEOTIDE SEQUENCE [LARGE SCALE GENOMIC DNA]</scope>
    <source>
        <strain evidence="6">NRRL B-16386</strain>
    </source>
</reference>
<dbReference type="Gene3D" id="3.40.50.300">
    <property type="entry name" value="P-loop containing nucleotide triphosphate hydrolases"/>
    <property type="match status" value="1"/>
</dbReference>
<evidence type="ECO:0000313" key="6">
    <source>
        <dbReference type="Proteomes" id="UP000188929"/>
    </source>
</evidence>